<proteinExistence type="predicted"/>
<keyword evidence="1" id="KW-0540">Nuclease</keyword>
<keyword evidence="2" id="KW-0255">Endonuclease</keyword>
<evidence type="ECO:0000259" key="5">
    <source>
        <dbReference type="Pfam" id="PF10040"/>
    </source>
</evidence>
<evidence type="ECO:0000256" key="1">
    <source>
        <dbReference type="ARBA" id="ARBA00022722"/>
    </source>
</evidence>
<evidence type="ECO:0000256" key="4">
    <source>
        <dbReference type="ARBA" id="ARBA00023118"/>
    </source>
</evidence>
<sequence>MYAQLKLELEADDIDYKKSSNLQGILMENIDTEYAGILHGNQLNPYSQCLIRENGKNIWCIKTLTEEAYEQIIQPMSEVKSVVFKKSGRDVGVTKWQMDRCEERELLDEFYDTSCPKYLDIQFMTPTAFKQDGRYVIYPDLRLIYGSLMRKYSAVSGELDMIDEDLLNQLVDHSSITRYRLQTILFPMEKTNITGFVGNISIRVHGPETLARYVRLLLRFGEFSGVGIKTGMGMGAMRYNRREPK</sequence>
<dbReference type="NCBIfam" id="TIGR01877">
    <property type="entry name" value="cas_cas6"/>
    <property type="match status" value="1"/>
</dbReference>
<keyword evidence="4" id="KW-0051">Antiviral defense</keyword>
<name>A0A3E2TF42_9FIRM</name>
<dbReference type="GO" id="GO:0051607">
    <property type="term" value="P:defense response to virus"/>
    <property type="evidence" value="ECO:0007669"/>
    <property type="project" value="UniProtKB-KW"/>
</dbReference>
<evidence type="ECO:0000313" key="6">
    <source>
        <dbReference type="EMBL" id="RGB74065.1"/>
    </source>
</evidence>
<dbReference type="EMBL" id="QVEP01000060">
    <property type="protein sequence ID" value="RGB74065.1"/>
    <property type="molecule type" value="Genomic_DNA"/>
</dbReference>
<evidence type="ECO:0000313" key="7">
    <source>
        <dbReference type="Proteomes" id="UP000260773"/>
    </source>
</evidence>
<dbReference type="Gene3D" id="3.30.70.1900">
    <property type="match status" value="1"/>
</dbReference>
<dbReference type="Proteomes" id="UP000260773">
    <property type="component" value="Unassembled WGS sequence"/>
</dbReference>
<dbReference type="GO" id="GO:0004519">
    <property type="term" value="F:endonuclease activity"/>
    <property type="evidence" value="ECO:0007669"/>
    <property type="project" value="UniProtKB-KW"/>
</dbReference>
<evidence type="ECO:0000256" key="3">
    <source>
        <dbReference type="ARBA" id="ARBA00022801"/>
    </source>
</evidence>
<organism evidence="6 7">
    <name type="scientific">Coprococcus catus</name>
    <dbReference type="NCBI Taxonomy" id="116085"/>
    <lineage>
        <taxon>Bacteria</taxon>
        <taxon>Bacillati</taxon>
        <taxon>Bacillota</taxon>
        <taxon>Clostridia</taxon>
        <taxon>Lachnospirales</taxon>
        <taxon>Lachnospiraceae</taxon>
        <taxon>Coprococcus</taxon>
    </lineage>
</organism>
<gene>
    <name evidence="6" type="primary">cas6</name>
    <name evidence="6" type="ORF">DW070_15405</name>
</gene>
<feature type="domain" description="CRISPR-associated protein Cas6 C-terminal" evidence="5">
    <location>
        <begin position="121"/>
        <end position="236"/>
    </location>
</feature>
<keyword evidence="3" id="KW-0378">Hydrolase</keyword>
<accession>A0A3E2TF42</accession>
<dbReference type="CDD" id="cd21141">
    <property type="entry name" value="Cas6_III-like"/>
    <property type="match status" value="1"/>
</dbReference>
<evidence type="ECO:0000256" key="2">
    <source>
        <dbReference type="ARBA" id="ARBA00022759"/>
    </source>
</evidence>
<dbReference type="InterPro" id="IPR010156">
    <property type="entry name" value="CRISPR-assoc_prot_Cas6"/>
</dbReference>
<reference evidence="6 7" key="1">
    <citation type="submission" date="2018-08" db="EMBL/GenBank/DDBJ databases">
        <title>A genome reference for cultivated species of the human gut microbiota.</title>
        <authorList>
            <person name="Zou Y."/>
            <person name="Xue W."/>
            <person name="Luo G."/>
        </authorList>
    </citation>
    <scope>NUCLEOTIDE SEQUENCE [LARGE SCALE GENOMIC DNA]</scope>
    <source>
        <strain evidence="6 7">AF45-17</strain>
    </source>
</reference>
<dbReference type="InterPro" id="IPR019267">
    <property type="entry name" value="CRISPR-assoc_Cas6_C"/>
</dbReference>
<protein>
    <submittedName>
        <fullName evidence="6">CRISPR-associated endoribonuclease Cas6</fullName>
    </submittedName>
</protein>
<dbReference type="Pfam" id="PF10040">
    <property type="entry name" value="CRISPR_Cas6"/>
    <property type="match status" value="1"/>
</dbReference>
<comment type="caution">
    <text evidence="6">The sequence shown here is derived from an EMBL/GenBank/DDBJ whole genome shotgun (WGS) entry which is preliminary data.</text>
</comment>
<dbReference type="GO" id="GO:0016788">
    <property type="term" value="F:hydrolase activity, acting on ester bonds"/>
    <property type="evidence" value="ECO:0007669"/>
    <property type="project" value="InterPro"/>
</dbReference>
<dbReference type="AlphaFoldDB" id="A0A3E2TF42"/>